<accession>A0A1N6WTU5</accession>
<dbReference type="Pfam" id="PF26033">
    <property type="entry name" value="DUF8009"/>
    <property type="match status" value="1"/>
</dbReference>
<sequence length="146" mass="15863">MPGESDDPTVIRVVVVHADDVVSALEATERGRETVLRITAPFAGRVRARLHVVQTTEPADDGRGGSGPIRIPPRKFVTAEVPPYPLVDDTDPSVTDSTDEYDVEAHHERHTAAVSAWREGVREHIVETTEIETVDGAHRVSVSVLG</sequence>
<evidence type="ECO:0000313" key="4">
    <source>
        <dbReference type="Proteomes" id="UP000186914"/>
    </source>
</evidence>
<dbReference type="EMBL" id="FTNO01000001">
    <property type="protein sequence ID" value="SIQ93482.1"/>
    <property type="molecule type" value="Genomic_DNA"/>
</dbReference>
<protein>
    <recommendedName>
        <fullName evidence="2">DUF8009 domain-containing protein</fullName>
    </recommendedName>
</protein>
<proteinExistence type="predicted"/>
<reference evidence="4" key="1">
    <citation type="submission" date="2017-01" db="EMBL/GenBank/DDBJ databases">
        <authorList>
            <person name="Varghese N."/>
            <person name="Submissions S."/>
        </authorList>
    </citation>
    <scope>NUCLEOTIDE SEQUENCE [LARGE SCALE GENOMIC DNA]</scope>
    <source>
        <strain evidence="4">CGMCC 1.7737</strain>
    </source>
</reference>
<dbReference type="AlphaFoldDB" id="A0A1N6WTU5"/>
<evidence type="ECO:0000256" key="1">
    <source>
        <dbReference type="SAM" id="MobiDB-lite"/>
    </source>
</evidence>
<feature type="domain" description="DUF8009" evidence="2">
    <location>
        <begin position="3"/>
        <end position="146"/>
    </location>
</feature>
<dbReference type="OrthoDB" id="199191at2157"/>
<dbReference type="Proteomes" id="UP000186914">
    <property type="component" value="Unassembled WGS sequence"/>
</dbReference>
<evidence type="ECO:0000313" key="3">
    <source>
        <dbReference type="EMBL" id="SIQ93482.1"/>
    </source>
</evidence>
<keyword evidence="4" id="KW-1185">Reference proteome</keyword>
<evidence type="ECO:0000259" key="2">
    <source>
        <dbReference type="Pfam" id="PF26033"/>
    </source>
</evidence>
<dbReference type="InterPro" id="IPR058322">
    <property type="entry name" value="DUF8009"/>
</dbReference>
<gene>
    <name evidence="3" type="ORF">SAMN05421858_0864</name>
</gene>
<organism evidence="3 4">
    <name type="scientific">Haladaptatus litoreus</name>
    <dbReference type="NCBI Taxonomy" id="553468"/>
    <lineage>
        <taxon>Archaea</taxon>
        <taxon>Methanobacteriati</taxon>
        <taxon>Methanobacteriota</taxon>
        <taxon>Stenosarchaea group</taxon>
        <taxon>Halobacteria</taxon>
        <taxon>Halobacteriales</taxon>
        <taxon>Haladaptataceae</taxon>
        <taxon>Haladaptatus</taxon>
    </lineage>
</organism>
<feature type="region of interest" description="Disordered" evidence="1">
    <location>
        <begin position="54"/>
        <end position="73"/>
    </location>
</feature>
<name>A0A1N6WTU5_9EURY</name>
<dbReference type="RefSeq" id="WP_076428240.1">
    <property type="nucleotide sequence ID" value="NZ_FTNO01000001.1"/>
</dbReference>